<comment type="similarity">
    <text evidence="1">Belongs to the UPF0166 family.</text>
</comment>
<dbReference type="Pfam" id="PF02641">
    <property type="entry name" value="DUF190"/>
    <property type="match status" value="1"/>
</dbReference>
<name>A0ABT7WK90_9GAMM</name>
<evidence type="ECO:0000313" key="3">
    <source>
        <dbReference type="Proteomes" id="UP001168524"/>
    </source>
</evidence>
<accession>A0ABT7WK90</accession>
<dbReference type="RefSeq" id="WP_267979381.1">
    <property type="nucleotide sequence ID" value="NZ_JAPQKF010000001.1"/>
</dbReference>
<protein>
    <submittedName>
        <fullName evidence="2">DUF190 domain-containing protein</fullName>
    </submittedName>
</protein>
<proteinExistence type="inferred from homology"/>
<reference evidence="2" key="1">
    <citation type="submission" date="2023-06" db="EMBL/GenBank/DDBJ databases">
        <title>Two novel species of Acinetobacter isolated from motorbike repairing workshop in Vietnam.</title>
        <authorList>
            <person name="Le N.T.T."/>
        </authorList>
    </citation>
    <scope>NUCLEOTIDE SEQUENCE</scope>
    <source>
        <strain evidence="2">VNH17</strain>
    </source>
</reference>
<keyword evidence="3" id="KW-1185">Reference proteome</keyword>
<evidence type="ECO:0000313" key="2">
    <source>
        <dbReference type="EMBL" id="MDN0013104.1"/>
    </source>
</evidence>
<gene>
    <name evidence="2" type="ORF">QTA56_02480</name>
</gene>
<dbReference type="PANTHER" id="PTHR35983">
    <property type="entry name" value="UPF0166 PROTEIN TM_0021"/>
    <property type="match status" value="1"/>
</dbReference>
<dbReference type="SUPFAM" id="SSF54913">
    <property type="entry name" value="GlnB-like"/>
    <property type="match status" value="1"/>
</dbReference>
<dbReference type="Proteomes" id="UP001168524">
    <property type="component" value="Unassembled WGS sequence"/>
</dbReference>
<dbReference type="InterPro" id="IPR011322">
    <property type="entry name" value="N-reg_PII-like_a/b"/>
</dbReference>
<organism evidence="2 3">
    <name type="scientific">Acinetobacter thutiue</name>
    <dbReference type="NCBI Taxonomy" id="2998078"/>
    <lineage>
        <taxon>Bacteria</taxon>
        <taxon>Pseudomonadati</taxon>
        <taxon>Pseudomonadota</taxon>
        <taxon>Gammaproteobacteria</taxon>
        <taxon>Moraxellales</taxon>
        <taxon>Moraxellaceae</taxon>
        <taxon>Acinetobacter</taxon>
    </lineage>
</organism>
<evidence type="ECO:0000256" key="1">
    <source>
        <dbReference type="ARBA" id="ARBA00010554"/>
    </source>
</evidence>
<dbReference type="InterPro" id="IPR003793">
    <property type="entry name" value="UPF0166"/>
</dbReference>
<comment type="caution">
    <text evidence="2">The sequence shown here is derived from an EMBL/GenBank/DDBJ whole genome shotgun (WGS) entry which is preliminary data.</text>
</comment>
<dbReference type="Gene3D" id="3.30.70.120">
    <property type="match status" value="1"/>
</dbReference>
<dbReference type="PANTHER" id="PTHR35983:SF1">
    <property type="entry name" value="UPF0166 PROTEIN TM_0021"/>
    <property type="match status" value="1"/>
</dbReference>
<dbReference type="EMBL" id="JAUDZE010000001">
    <property type="protein sequence ID" value="MDN0013104.1"/>
    <property type="molecule type" value="Genomic_DNA"/>
</dbReference>
<dbReference type="InterPro" id="IPR015867">
    <property type="entry name" value="N-reg_PII/ATP_PRibTrfase_C"/>
</dbReference>
<sequence length="110" mass="12539">MKGYLLKFYLEENENYKGKPLYEWLLEVAKTIGLKGATVNNGIQSFDRQGKPHSAHFFELADRPVQIEFIVDIEQEQSLFATLSQENISIFYSKTSIEFGSVGNKGNNND</sequence>